<dbReference type="EMBL" id="JAQQFR010000003">
    <property type="protein sequence ID" value="MFL9878092.1"/>
    <property type="molecule type" value="Genomic_DNA"/>
</dbReference>
<evidence type="ECO:0000313" key="2">
    <source>
        <dbReference type="EMBL" id="MFL9878092.1"/>
    </source>
</evidence>
<evidence type="ECO:0000256" key="1">
    <source>
        <dbReference type="SAM" id="SignalP"/>
    </source>
</evidence>
<keyword evidence="1" id="KW-0732">Signal</keyword>
<evidence type="ECO:0000313" key="3">
    <source>
        <dbReference type="Proteomes" id="UP001629214"/>
    </source>
</evidence>
<name>A0ABW8Z4W5_9BURK</name>
<accession>A0ABW8Z4W5</accession>
<feature type="chain" id="PRO_5045066413" description="Outer membrane lipoprotein" evidence="1">
    <location>
        <begin position="22"/>
        <end position="174"/>
    </location>
</feature>
<organism evidence="2 3">
    <name type="scientific">Herbaspirillum rhizosphaerae</name>
    <dbReference type="NCBI Taxonomy" id="346179"/>
    <lineage>
        <taxon>Bacteria</taxon>
        <taxon>Pseudomonadati</taxon>
        <taxon>Pseudomonadota</taxon>
        <taxon>Betaproteobacteria</taxon>
        <taxon>Burkholderiales</taxon>
        <taxon>Oxalobacteraceae</taxon>
        <taxon>Herbaspirillum</taxon>
    </lineage>
</organism>
<dbReference type="RefSeq" id="WP_408166745.1">
    <property type="nucleotide sequence ID" value="NZ_JAQQFR010000003.1"/>
</dbReference>
<protein>
    <recommendedName>
        <fullName evidence="4">Outer membrane lipoprotein</fullName>
    </recommendedName>
</protein>
<keyword evidence="3" id="KW-1185">Reference proteome</keyword>
<dbReference type="PROSITE" id="PS51257">
    <property type="entry name" value="PROKAR_LIPOPROTEIN"/>
    <property type="match status" value="1"/>
</dbReference>
<dbReference type="Proteomes" id="UP001629214">
    <property type="component" value="Unassembled WGS sequence"/>
</dbReference>
<proteinExistence type="predicted"/>
<comment type="caution">
    <text evidence="2">The sequence shown here is derived from an EMBL/GenBank/DDBJ whole genome shotgun (WGS) entry which is preliminary data.</text>
</comment>
<gene>
    <name evidence="2" type="ORF">PQR63_06870</name>
</gene>
<sequence length="174" mass="18968">MKKLLSRLALLSSVVVLTACAPFKTAIPDGYTGPTAVLKDSANVMSTSKADMYYALTVDGNNIDNMRFKTRSQNEGRGMMMNVVGAERKIPARQTKVSVVARTIYAAPILAMAGTVYQVTGDIVFTPEPNKVYVVRGNLDESYSTVWIEEESTKTVVGEKVEIKGSAKLGFFEK</sequence>
<feature type="signal peptide" evidence="1">
    <location>
        <begin position="1"/>
        <end position="21"/>
    </location>
</feature>
<reference evidence="2 3" key="1">
    <citation type="journal article" date="2024" name="Chem. Sci.">
        <title>Discovery of megapolipeptins by genome mining of a Burkholderiales bacteria collection.</title>
        <authorList>
            <person name="Paulo B.S."/>
            <person name="Recchia M.J.J."/>
            <person name="Lee S."/>
            <person name="Fergusson C.H."/>
            <person name="Romanowski S.B."/>
            <person name="Hernandez A."/>
            <person name="Krull N."/>
            <person name="Liu D.Y."/>
            <person name="Cavanagh H."/>
            <person name="Bos A."/>
            <person name="Gray C.A."/>
            <person name="Murphy B.T."/>
            <person name="Linington R.G."/>
            <person name="Eustaquio A.S."/>
        </authorList>
    </citation>
    <scope>NUCLEOTIDE SEQUENCE [LARGE SCALE GENOMIC DNA]</scope>
    <source>
        <strain evidence="2 3">RL21-008-BIB-B</strain>
    </source>
</reference>
<evidence type="ECO:0008006" key="4">
    <source>
        <dbReference type="Google" id="ProtNLM"/>
    </source>
</evidence>